<dbReference type="PANTHER" id="PTHR33365">
    <property type="entry name" value="YALI0B05434P"/>
    <property type="match status" value="1"/>
</dbReference>
<keyword evidence="4" id="KW-0472">Membrane</keyword>
<organism evidence="5 6">
    <name type="scientific">Penicillium coprophilum</name>
    <dbReference type="NCBI Taxonomy" id="36646"/>
    <lineage>
        <taxon>Eukaryota</taxon>
        <taxon>Fungi</taxon>
        <taxon>Dikarya</taxon>
        <taxon>Ascomycota</taxon>
        <taxon>Pezizomycotina</taxon>
        <taxon>Eurotiomycetes</taxon>
        <taxon>Eurotiomycetidae</taxon>
        <taxon>Eurotiales</taxon>
        <taxon>Aspergillaceae</taxon>
        <taxon>Penicillium</taxon>
    </lineage>
</organism>
<comment type="similarity">
    <text evidence="2">Belongs to the ustYa family.</text>
</comment>
<feature type="region of interest" description="Disordered" evidence="3">
    <location>
        <begin position="1"/>
        <end position="38"/>
    </location>
</feature>
<feature type="transmembrane region" description="Helical" evidence="4">
    <location>
        <begin position="58"/>
        <end position="82"/>
    </location>
</feature>
<keyword evidence="4" id="KW-0812">Transmembrane</keyword>
<dbReference type="Proteomes" id="UP000191500">
    <property type="component" value="Unassembled WGS sequence"/>
</dbReference>
<reference evidence="6" key="1">
    <citation type="journal article" date="2017" name="Nat. Microbiol.">
        <title>Global analysis of biosynthetic gene clusters reveals vast potential of secondary metabolite production in Penicillium species.</title>
        <authorList>
            <person name="Nielsen J.C."/>
            <person name="Grijseels S."/>
            <person name="Prigent S."/>
            <person name="Ji B."/>
            <person name="Dainat J."/>
            <person name="Nielsen K.F."/>
            <person name="Frisvad J.C."/>
            <person name="Workman M."/>
            <person name="Nielsen J."/>
        </authorList>
    </citation>
    <scope>NUCLEOTIDE SEQUENCE [LARGE SCALE GENOMIC DNA]</scope>
    <source>
        <strain evidence="6">IBT 31321</strain>
    </source>
</reference>
<evidence type="ECO:0000256" key="4">
    <source>
        <dbReference type="SAM" id="Phobius"/>
    </source>
</evidence>
<name>A0A1V6UA29_9EURO</name>
<protein>
    <recommendedName>
        <fullName evidence="7">Tat pathway signal sequence</fullName>
    </recommendedName>
</protein>
<comment type="pathway">
    <text evidence="1">Mycotoxin biosynthesis.</text>
</comment>
<proteinExistence type="inferred from homology"/>
<keyword evidence="4" id="KW-1133">Transmembrane helix</keyword>
<dbReference type="EMBL" id="MDDG01000013">
    <property type="protein sequence ID" value="OQE35318.1"/>
    <property type="molecule type" value="Genomic_DNA"/>
</dbReference>
<evidence type="ECO:0000256" key="1">
    <source>
        <dbReference type="ARBA" id="ARBA00004685"/>
    </source>
</evidence>
<dbReference type="GO" id="GO:0043386">
    <property type="term" value="P:mycotoxin biosynthetic process"/>
    <property type="evidence" value="ECO:0007669"/>
    <property type="project" value="InterPro"/>
</dbReference>
<evidence type="ECO:0008006" key="7">
    <source>
        <dbReference type="Google" id="ProtNLM"/>
    </source>
</evidence>
<dbReference type="AlphaFoldDB" id="A0A1V6UA29"/>
<dbReference type="InterPro" id="IPR021765">
    <property type="entry name" value="UstYa-like"/>
</dbReference>
<keyword evidence="6" id="KW-1185">Reference proteome</keyword>
<comment type="caution">
    <text evidence="5">The sequence shown here is derived from an EMBL/GenBank/DDBJ whole genome shotgun (WGS) entry which is preliminary data.</text>
</comment>
<dbReference type="Pfam" id="PF11807">
    <property type="entry name" value="UstYa"/>
    <property type="match status" value="1"/>
</dbReference>
<evidence type="ECO:0000256" key="3">
    <source>
        <dbReference type="SAM" id="MobiDB-lite"/>
    </source>
</evidence>
<evidence type="ECO:0000313" key="6">
    <source>
        <dbReference type="Proteomes" id="UP000191500"/>
    </source>
</evidence>
<dbReference type="PANTHER" id="PTHR33365:SF4">
    <property type="entry name" value="CYCLOCHLOROTINE BIOSYNTHESIS PROTEIN O"/>
    <property type="match status" value="1"/>
</dbReference>
<sequence>MGLSEAVPTPDPSGYPEKESFNDEEREEEDSLLGRFQKRGRYGKERGNGSLTRNWKNWLVINVVFTVINLGAFITLAILLRYGHVVYNDRSRFLLPPSPAIGVIEKELRSFEMSTPYKMAPGPEVDQLWHDLVNTGAMFTLSPAEFATVNDSPETGIKLPHDPQGRYLGTLASTHQVHCVDALRKGLYFHYKYYQEQGDAIFVDTEPPEEHLMHCVEMLRQAVMCSGDVSVITYNWKKGHPGPKASFKSMHACQKWDKIEEWRHIHNVTGMIQTLERPVGLLDEAPEDLYGPQP</sequence>
<dbReference type="STRING" id="36646.A0A1V6UA29"/>
<evidence type="ECO:0000313" key="5">
    <source>
        <dbReference type="EMBL" id="OQE35318.1"/>
    </source>
</evidence>
<evidence type="ECO:0000256" key="2">
    <source>
        <dbReference type="ARBA" id="ARBA00035112"/>
    </source>
</evidence>
<gene>
    <name evidence="5" type="ORF">PENCOP_c013G08062</name>
</gene>
<accession>A0A1V6UA29</accession>